<dbReference type="Proteomes" id="UP001341135">
    <property type="component" value="Chromosome"/>
</dbReference>
<proteinExistence type="predicted"/>
<gene>
    <name evidence="1" type="ORF">PABY_11010</name>
</gene>
<name>A0ABM8IVF3_9CREN</name>
<keyword evidence="2" id="KW-1185">Reference proteome</keyword>
<organism evidence="1 2">
    <name type="scientific">Pyrodictium abyssi</name>
    <dbReference type="NCBI Taxonomy" id="54256"/>
    <lineage>
        <taxon>Archaea</taxon>
        <taxon>Thermoproteota</taxon>
        <taxon>Thermoprotei</taxon>
        <taxon>Desulfurococcales</taxon>
        <taxon>Pyrodictiaceae</taxon>
        <taxon>Pyrodictium</taxon>
    </lineage>
</organism>
<dbReference type="RefSeq" id="WP_338252697.1">
    <property type="nucleotide sequence ID" value="NZ_AP028907.1"/>
</dbReference>
<accession>A0ABM8IVF3</accession>
<evidence type="ECO:0000313" key="1">
    <source>
        <dbReference type="EMBL" id="BES81534.1"/>
    </source>
</evidence>
<sequence length="111" mass="12020">MNSLRIDAVRDRIIRSVANAVYDTVVKSQVVNEILYRVDRELAARGVDGIILFDADANNLINSTYSIVGSAISQSTGAITKHGTVKLSRIAEIFLGDSKLILGIQFADLLA</sequence>
<dbReference type="GeneID" id="89289120"/>
<evidence type="ECO:0000313" key="2">
    <source>
        <dbReference type="Proteomes" id="UP001341135"/>
    </source>
</evidence>
<reference evidence="1 2" key="1">
    <citation type="submission" date="2023-09" db="EMBL/GenBank/DDBJ databases">
        <title>Pyrofollis japonicus gen. nov. sp. nov., a novel member of the family Pyrodictiaceae isolated from the Iheya North hydrothermal field.</title>
        <authorList>
            <person name="Miyazaki U."/>
            <person name="Sanari M."/>
            <person name="Tame A."/>
            <person name="Kitajima M."/>
            <person name="Okamoto A."/>
            <person name="Sawayama S."/>
            <person name="Miyazaki J."/>
            <person name="Takai K."/>
            <person name="Nakagawa S."/>
        </authorList>
    </citation>
    <scope>NUCLEOTIDE SEQUENCE [LARGE SCALE GENOMIC DNA]</scope>
    <source>
        <strain evidence="1 2">AV2</strain>
    </source>
</reference>
<dbReference type="EMBL" id="AP028907">
    <property type="protein sequence ID" value="BES81534.1"/>
    <property type="molecule type" value="Genomic_DNA"/>
</dbReference>
<protein>
    <submittedName>
        <fullName evidence="1">Uncharacterized protein</fullName>
    </submittedName>
</protein>